<dbReference type="EMBL" id="JAODUP010000798">
    <property type="protein sequence ID" value="KAK2143940.1"/>
    <property type="molecule type" value="Genomic_DNA"/>
</dbReference>
<dbReference type="PROSITE" id="PS50082">
    <property type="entry name" value="WD_REPEATS_2"/>
    <property type="match status" value="1"/>
</dbReference>
<evidence type="ECO:0000313" key="5">
    <source>
        <dbReference type="Proteomes" id="UP001208570"/>
    </source>
</evidence>
<protein>
    <recommendedName>
        <fullName evidence="6">Pre-mRNA 3' end processing protein WDR33</fullName>
    </recommendedName>
</protein>
<gene>
    <name evidence="4" type="ORF">LSH36_798g00046</name>
</gene>
<evidence type="ECO:0008006" key="6">
    <source>
        <dbReference type="Google" id="ProtNLM"/>
    </source>
</evidence>
<feature type="non-terminal residue" evidence="4">
    <location>
        <position position="1"/>
    </location>
</feature>
<accession>A0AAD9J0Z4</accession>
<keyword evidence="5" id="KW-1185">Reference proteome</keyword>
<comment type="caution">
    <text evidence="4">The sequence shown here is derived from an EMBL/GenBank/DDBJ whole genome shotgun (WGS) entry which is preliminary data.</text>
</comment>
<organism evidence="4 5">
    <name type="scientific">Paralvinella palmiformis</name>
    <dbReference type="NCBI Taxonomy" id="53620"/>
    <lineage>
        <taxon>Eukaryota</taxon>
        <taxon>Metazoa</taxon>
        <taxon>Spiralia</taxon>
        <taxon>Lophotrochozoa</taxon>
        <taxon>Annelida</taxon>
        <taxon>Polychaeta</taxon>
        <taxon>Sedentaria</taxon>
        <taxon>Canalipalpata</taxon>
        <taxon>Terebellida</taxon>
        <taxon>Terebelliformia</taxon>
        <taxon>Alvinellidae</taxon>
        <taxon>Paralvinella</taxon>
    </lineage>
</organism>
<feature type="region of interest" description="Disordered" evidence="2">
    <location>
        <begin position="1"/>
        <end position="34"/>
    </location>
</feature>
<dbReference type="Proteomes" id="UP001208570">
    <property type="component" value="Unassembled WGS sequence"/>
</dbReference>
<sequence>MEAGPATQSPRFFNPRFKKPTPDGANDRPGFTPRFRDPAGLGIGMMAYDGKRMRNKSVLRKTVDYNAHCINQLENRLWQRDFRDHHLLQPDELYVHQLTPPPDYLHNPMNCVTTRFVRNSMNKIRCPIFCVCWTPEGRRLITGASSGEFTLWNGLTFNFETILQAHDTSVRCMVWSHSDQWMLTADHGGFVKYWQSNMNNVKMYQAHKEAIRGLRLGLVATSCDIKSHHIIAQVFLCFSIKLATKSCIGMVLMLCLIYSNICCCHVVYVLFYQYAYIFIYLYYYSVDFYILINSQPCLTIASHSEN</sequence>
<dbReference type="InterPro" id="IPR045245">
    <property type="entry name" value="Pfs2-like"/>
</dbReference>
<evidence type="ECO:0000256" key="2">
    <source>
        <dbReference type="SAM" id="MobiDB-lite"/>
    </source>
</evidence>
<dbReference type="Gene3D" id="2.130.10.10">
    <property type="entry name" value="YVTN repeat-like/Quinoprotein amine dehydrogenase"/>
    <property type="match status" value="1"/>
</dbReference>
<dbReference type="GO" id="GO:0031124">
    <property type="term" value="P:mRNA 3'-end processing"/>
    <property type="evidence" value="ECO:0007669"/>
    <property type="project" value="InterPro"/>
</dbReference>
<evidence type="ECO:0000256" key="3">
    <source>
        <dbReference type="SAM" id="Phobius"/>
    </source>
</evidence>
<dbReference type="PANTHER" id="PTHR22836:SF0">
    <property type="entry name" value="PRE-MRNA 3' END PROCESSING PROTEIN WDR33"/>
    <property type="match status" value="1"/>
</dbReference>
<dbReference type="InterPro" id="IPR036322">
    <property type="entry name" value="WD40_repeat_dom_sf"/>
</dbReference>
<name>A0AAD9J0Z4_9ANNE</name>
<feature type="transmembrane region" description="Helical" evidence="3">
    <location>
        <begin position="274"/>
        <end position="292"/>
    </location>
</feature>
<feature type="repeat" description="WD" evidence="1">
    <location>
        <begin position="163"/>
        <end position="195"/>
    </location>
</feature>
<keyword evidence="3" id="KW-1133">Transmembrane helix</keyword>
<proteinExistence type="predicted"/>
<keyword evidence="3" id="KW-0472">Membrane</keyword>
<keyword evidence="1" id="KW-0853">WD repeat</keyword>
<dbReference type="InterPro" id="IPR001680">
    <property type="entry name" value="WD40_rpt"/>
</dbReference>
<reference evidence="4" key="1">
    <citation type="journal article" date="2023" name="Mol. Biol. Evol.">
        <title>Third-Generation Sequencing Reveals the Adaptive Role of the Epigenome in Three Deep-Sea Polychaetes.</title>
        <authorList>
            <person name="Perez M."/>
            <person name="Aroh O."/>
            <person name="Sun Y."/>
            <person name="Lan Y."/>
            <person name="Juniper S.K."/>
            <person name="Young C.R."/>
            <person name="Angers B."/>
            <person name="Qian P.Y."/>
        </authorList>
    </citation>
    <scope>NUCLEOTIDE SEQUENCE</scope>
    <source>
        <strain evidence="4">P08H-3</strain>
    </source>
</reference>
<dbReference type="PANTHER" id="PTHR22836">
    <property type="entry name" value="WD40 REPEAT PROTEIN"/>
    <property type="match status" value="1"/>
</dbReference>
<feature type="transmembrane region" description="Helical" evidence="3">
    <location>
        <begin position="248"/>
        <end position="268"/>
    </location>
</feature>
<dbReference type="SMART" id="SM00320">
    <property type="entry name" value="WD40"/>
    <property type="match status" value="2"/>
</dbReference>
<dbReference type="GO" id="GO:0005847">
    <property type="term" value="C:mRNA cleavage and polyadenylation specificity factor complex"/>
    <property type="evidence" value="ECO:0007669"/>
    <property type="project" value="TreeGrafter"/>
</dbReference>
<keyword evidence="3" id="KW-0812">Transmembrane</keyword>
<evidence type="ECO:0000313" key="4">
    <source>
        <dbReference type="EMBL" id="KAK2143940.1"/>
    </source>
</evidence>
<feature type="compositionally biased region" description="Polar residues" evidence="2">
    <location>
        <begin position="1"/>
        <end position="11"/>
    </location>
</feature>
<dbReference type="Pfam" id="PF00400">
    <property type="entry name" value="WD40"/>
    <property type="match status" value="2"/>
</dbReference>
<dbReference type="SUPFAM" id="SSF50978">
    <property type="entry name" value="WD40 repeat-like"/>
    <property type="match status" value="1"/>
</dbReference>
<dbReference type="FunFam" id="2.130.10.10:FF:000077">
    <property type="entry name" value="WD repeat domain 33"/>
    <property type="match status" value="1"/>
</dbReference>
<evidence type="ECO:0000256" key="1">
    <source>
        <dbReference type="PROSITE-ProRule" id="PRU00221"/>
    </source>
</evidence>
<dbReference type="AlphaFoldDB" id="A0AAD9J0Z4"/>
<dbReference type="InterPro" id="IPR015943">
    <property type="entry name" value="WD40/YVTN_repeat-like_dom_sf"/>
</dbReference>